<evidence type="ECO:0000313" key="1">
    <source>
        <dbReference type="EMBL" id="KAK2119433.1"/>
    </source>
</evidence>
<comment type="caution">
    <text evidence="1">The sequence shown here is derived from an EMBL/GenBank/DDBJ whole genome shotgun (WGS) entry which is preliminary data.</text>
</comment>
<dbReference type="EMBL" id="JASSZA010000001">
    <property type="protein sequence ID" value="KAK2119433.1"/>
    <property type="molecule type" value="Genomic_DNA"/>
</dbReference>
<evidence type="ECO:0000313" key="2">
    <source>
        <dbReference type="Proteomes" id="UP001266305"/>
    </source>
</evidence>
<gene>
    <name evidence="1" type="primary">VPS13D_1</name>
    <name evidence="1" type="ORF">P7K49_000819</name>
</gene>
<protein>
    <submittedName>
        <fullName evidence="1">Vacuolar protein sorting-associated protein 13D</fullName>
    </submittedName>
</protein>
<proteinExistence type="predicted"/>
<sequence length="151" mass="17345">MGINVQYMQLATSHMLELSIQDVQVDNQLIGTTQPFMLYVTPLSNENEVIETEPAVRVNVVKFPSKSALTNIYKHLMITAQRFTVQIEEKLLLKLLSFFGYDQAESQVEKYENLHEKTVEQGGMPVRYYFDNLKISIPQIKLSVFTPTSCH</sequence>
<dbReference type="InterPro" id="IPR026847">
    <property type="entry name" value="VPS13"/>
</dbReference>
<reference evidence="1 2" key="1">
    <citation type="submission" date="2023-05" db="EMBL/GenBank/DDBJ databases">
        <title>B98-5 Cell Line De Novo Hybrid Assembly: An Optical Mapping Approach.</title>
        <authorList>
            <person name="Kananen K."/>
            <person name="Auerbach J.A."/>
            <person name="Kautto E."/>
            <person name="Blachly J.S."/>
        </authorList>
    </citation>
    <scope>NUCLEOTIDE SEQUENCE [LARGE SCALE GENOMIC DNA]</scope>
    <source>
        <strain evidence="1">B95-8</strain>
        <tissue evidence="1">Cell line</tissue>
    </source>
</reference>
<accession>A0ABQ9WCS9</accession>
<dbReference type="PANTHER" id="PTHR16166">
    <property type="entry name" value="VACUOLAR PROTEIN SORTING-ASSOCIATED PROTEIN VPS13"/>
    <property type="match status" value="1"/>
</dbReference>
<name>A0ABQ9WCS9_SAGOE</name>
<dbReference type="PANTHER" id="PTHR16166:SF141">
    <property type="entry name" value="INTERMEMBRANE LIPID TRANSFER PROTEIN VPS13D"/>
    <property type="match status" value="1"/>
</dbReference>
<keyword evidence="2" id="KW-1185">Reference proteome</keyword>
<dbReference type="Proteomes" id="UP001266305">
    <property type="component" value="Unassembled WGS sequence"/>
</dbReference>
<organism evidence="1 2">
    <name type="scientific">Saguinus oedipus</name>
    <name type="common">Cotton-top tamarin</name>
    <name type="synonym">Oedipomidas oedipus</name>
    <dbReference type="NCBI Taxonomy" id="9490"/>
    <lineage>
        <taxon>Eukaryota</taxon>
        <taxon>Metazoa</taxon>
        <taxon>Chordata</taxon>
        <taxon>Craniata</taxon>
        <taxon>Vertebrata</taxon>
        <taxon>Euteleostomi</taxon>
        <taxon>Mammalia</taxon>
        <taxon>Eutheria</taxon>
        <taxon>Euarchontoglires</taxon>
        <taxon>Primates</taxon>
        <taxon>Haplorrhini</taxon>
        <taxon>Platyrrhini</taxon>
        <taxon>Cebidae</taxon>
        <taxon>Callitrichinae</taxon>
        <taxon>Saguinus</taxon>
    </lineage>
</organism>